<dbReference type="SUPFAM" id="SSF56112">
    <property type="entry name" value="Protein kinase-like (PK-like)"/>
    <property type="match status" value="1"/>
</dbReference>
<dbReference type="PROSITE" id="PS50011">
    <property type="entry name" value="PROTEIN_KINASE_DOM"/>
    <property type="match status" value="1"/>
</dbReference>
<keyword evidence="1" id="KW-0547">Nucleotide-binding</keyword>
<name>A0AAD5SPH3_9FUNG</name>
<dbReference type="GO" id="GO:0004672">
    <property type="term" value="F:protein kinase activity"/>
    <property type="evidence" value="ECO:0007669"/>
    <property type="project" value="InterPro"/>
</dbReference>
<accession>A0AAD5SPH3</accession>
<keyword evidence="1" id="KW-0067">ATP-binding</keyword>
<evidence type="ECO:0000313" key="3">
    <source>
        <dbReference type="EMBL" id="KAJ3055622.1"/>
    </source>
</evidence>
<keyword evidence="3" id="KW-0808">Transferase</keyword>
<dbReference type="EMBL" id="JADGJD010000070">
    <property type="protein sequence ID" value="KAJ3055622.1"/>
    <property type="molecule type" value="Genomic_DNA"/>
</dbReference>
<organism evidence="3 4">
    <name type="scientific">Rhizophlyctis rosea</name>
    <dbReference type="NCBI Taxonomy" id="64517"/>
    <lineage>
        <taxon>Eukaryota</taxon>
        <taxon>Fungi</taxon>
        <taxon>Fungi incertae sedis</taxon>
        <taxon>Chytridiomycota</taxon>
        <taxon>Chytridiomycota incertae sedis</taxon>
        <taxon>Chytridiomycetes</taxon>
        <taxon>Rhizophlyctidales</taxon>
        <taxon>Rhizophlyctidaceae</taxon>
        <taxon>Rhizophlyctis</taxon>
    </lineage>
</organism>
<keyword evidence="4" id="KW-1185">Reference proteome</keyword>
<dbReference type="PROSITE" id="PS00107">
    <property type="entry name" value="PROTEIN_KINASE_ATP"/>
    <property type="match status" value="1"/>
</dbReference>
<dbReference type="InterPro" id="IPR000719">
    <property type="entry name" value="Prot_kinase_dom"/>
</dbReference>
<sequence>MILAPRCLPVLTRQGLPSCTSILPSSVRTLSSNTQFSVVDSILYRATSLPSFSDRYRLGKLLGSGLFSTTFEGKDLATGNKFAFKFVQQDESDPHGLGYSFEEHTAPTLEHPSLVRHYDSQILPSTPEFPQSMIILRMDLAGKPFPPVTAESKPILQIVLLGMIDLASALAYLHKKSIAHGNINNGAVFTQFGTLPDEVTFKLGGLSHARRCAGIDPGEPGSETLREDVQRLAELGVQWMLGRKGDIHELEERFYTAPRKWQRRFIVIFANMKLQLKWVAGGPEVIAKAVEGRLRAVDLRDQIRSFFGFY</sequence>
<dbReference type="InterPro" id="IPR017441">
    <property type="entry name" value="Protein_kinase_ATP_BS"/>
</dbReference>
<evidence type="ECO:0000256" key="1">
    <source>
        <dbReference type="PROSITE-ProRule" id="PRU10141"/>
    </source>
</evidence>
<dbReference type="InterPro" id="IPR011009">
    <property type="entry name" value="Kinase-like_dom_sf"/>
</dbReference>
<proteinExistence type="predicted"/>
<feature type="binding site" evidence="1">
    <location>
        <position position="85"/>
    </location>
    <ligand>
        <name>ATP</name>
        <dbReference type="ChEBI" id="CHEBI:30616"/>
    </ligand>
</feature>
<keyword evidence="3" id="KW-0418">Kinase</keyword>
<comment type="caution">
    <text evidence="3">The sequence shown here is derived from an EMBL/GenBank/DDBJ whole genome shotgun (WGS) entry which is preliminary data.</text>
</comment>
<feature type="domain" description="Protein kinase" evidence="2">
    <location>
        <begin position="56"/>
        <end position="310"/>
    </location>
</feature>
<protein>
    <submittedName>
        <fullName evidence="3">Serine/threonine-protein kinase dclk1</fullName>
    </submittedName>
</protein>
<dbReference type="GO" id="GO:0005524">
    <property type="term" value="F:ATP binding"/>
    <property type="evidence" value="ECO:0007669"/>
    <property type="project" value="UniProtKB-UniRule"/>
</dbReference>
<dbReference type="Proteomes" id="UP001212841">
    <property type="component" value="Unassembled WGS sequence"/>
</dbReference>
<dbReference type="AlphaFoldDB" id="A0AAD5SPH3"/>
<evidence type="ECO:0000259" key="2">
    <source>
        <dbReference type="PROSITE" id="PS50011"/>
    </source>
</evidence>
<gene>
    <name evidence="3" type="primary">DCLK1</name>
    <name evidence="3" type="ORF">HK097_009949</name>
</gene>
<evidence type="ECO:0000313" key="4">
    <source>
        <dbReference type="Proteomes" id="UP001212841"/>
    </source>
</evidence>
<reference evidence="3" key="1">
    <citation type="submission" date="2020-05" db="EMBL/GenBank/DDBJ databases">
        <title>Phylogenomic resolution of chytrid fungi.</title>
        <authorList>
            <person name="Stajich J.E."/>
            <person name="Amses K."/>
            <person name="Simmons R."/>
            <person name="Seto K."/>
            <person name="Myers J."/>
            <person name="Bonds A."/>
            <person name="Quandt C.A."/>
            <person name="Barry K."/>
            <person name="Liu P."/>
            <person name="Grigoriev I."/>
            <person name="Longcore J.E."/>
            <person name="James T.Y."/>
        </authorList>
    </citation>
    <scope>NUCLEOTIDE SEQUENCE</scope>
    <source>
        <strain evidence="3">JEL0318</strain>
    </source>
</reference>
<dbReference type="Gene3D" id="1.10.510.10">
    <property type="entry name" value="Transferase(Phosphotransferase) domain 1"/>
    <property type="match status" value="1"/>
</dbReference>